<feature type="transmembrane region" description="Helical" evidence="20">
    <location>
        <begin position="104"/>
        <end position="122"/>
    </location>
</feature>
<evidence type="ECO:0000259" key="23">
    <source>
        <dbReference type="PROSITE" id="PS50112"/>
    </source>
</evidence>
<evidence type="ECO:0000256" key="8">
    <source>
        <dbReference type="ARBA" id="ARBA00022692"/>
    </source>
</evidence>
<dbReference type="PANTHER" id="PTHR43047:SF72">
    <property type="entry name" value="OSMOSENSING HISTIDINE PROTEIN KINASE SLN1"/>
    <property type="match status" value="1"/>
</dbReference>
<dbReference type="PROSITE" id="PS50113">
    <property type="entry name" value="PAC"/>
    <property type="match status" value="6"/>
</dbReference>
<dbReference type="SUPFAM" id="SSF55874">
    <property type="entry name" value="ATPase domain of HSP90 chaperone/DNA topoisomerase II/histidine kinase"/>
    <property type="match status" value="1"/>
</dbReference>
<evidence type="ECO:0000256" key="20">
    <source>
        <dbReference type="SAM" id="Phobius"/>
    </source>
</evidence>
<dbReference type="GO" id="GO:0000155">
    <property type="term" value="F:phosphorelay sensor kinase activity"/>
    <property type="evidence" value="ECO:0007669"/>
    <property type="project" value="InterPro"/>
</dbReference>
<dbReference type="InterPro" id="IPR036641">
    <property type="entry name" value="HPT_dom_sf"/>
</dbReference>
<dbReference type="InterPro" id="IPR036890">
    <property type="entry name" value="HATPase_C_sf"/>
</dbReference>
<evidence type="ECO:0000256" key="1">
    <source>
        <dbReference type="ARBA" id="ARBA00000085"/>
    </source>
</evidence>
<dbReference type="PROSITE" id="PS50894">
    <property type="entry name" value="HPT"/>
    <property type="match status" value="1"/>
</dbReference>
<dbReference type="PROSITE" id="PS50110">
    <property type="entry name" value="RESPONSE_REGULATORY"/>
    <property type="match status" value="1"/>
</dbReference>
<evidence type="ECO:0000256" key="17">
    <source>
        <dbReference type="PROSITE-ProRule" id="PRU00110"/>
    </source>
</evidence>
<feature type="domain" description="PAS" evidence="23">
    <location>
        <begin position="822"/>
        <end position="884"/>
    </location>
</feature>
<evidence type="ECO:0000256" key="13">
    <source>
        <dbReference type="ARBA" id="ARBA00023012"/>
    </source>
</evidence>
<feature type="domain" description="PAC" evidence="24">
    <location>
        <begin position="897"/>
        <end position="949"/>
    </location>
</feature>
<dbReference type="CDD" id="cd00082">
    <property type="entry name" value="HisKA"/>
    <property type="match status" value="1"/>
</dbReference>
<dbReference type="Gene3D" id="3.40.50.2300">
    <property type="match status" value="1"/>
</dbReference>
<dbReference type="InterPro" id="IPR001610">
    <property type="entry name" value="PAC"/>
</dbReference>
<keyword evidence="7" id="KW-0808">Transferase</keyword>
<feature type="transmembrane region" description="Helical" evidence="20">
    <location>
        <begin position="34"/>
        <end position="50"/>
    </location>
</feature>
<feature type="modified residue" description="Phosphohistidine" evidence="17">
    <location>
        <position position="1405"/>
    </location>
</feature>
<dbReference type="SUPFAM" id="SSF52172">
    <property type="entry name" value="CheY-like"/>
    <property type="match status" value="1"/>
</dbReference>
<evidence type="ECO:0000256" key="19">
    <source>
        <dbReference type="SAM" id="Coils"/>
    </source>
</evidence>
<dbReference type="Pfam" id="PF01627">
    <property type="entry name" value="Hpt"/>
    <property type="match status" value="1"/>
</dbReference>
<feature type="domain" description="PAC" evidence="24">
    <location>
        <begin position="769"/>
        <end position="821"/>
    </location>
</feature>
<dbReference type="Pfam" id="PF08447">
    <property type="entry name" value="PAS_3"/>
    <property type="match status" value="4"/>
</dbReference>
<dbReference type="CDD" id="cd17546">
    <property type="entry name" value="REC_hyHK_CKI1_RcsC-like"/>
    <property type="match status" value="1"/>
</dbReference>
<dbReference type="SMART" id="SM00086">
    <property type="entry name" value="PAC"/>
    <property type="match status" value="6"/>
</dbReference>
<dbReference type="GO" id="GO:0009927">
    <property type="term" value="F:histidine phosphotransfer kinase activity"/>
    <property type="evidence" value="ECO:0007669"/>
    <property type="project" value="TreeGrafter"/>
</dbReference>
<evidence type="ECO:0000256" key="14">
    <source>
        <dbReference type="ARBA" id="ARBA00023136"/>
    </source>
</evidence>
<feature type="domain" description="PAS" evidence="23">
    <location>
        <begin position="439"/>
        <end position="511"/>
    </location>
</feature>
<comment type="subcellular location">
    <subcellularLocation>
        <location evidence="2">Cell inner membrane</location>
        <topology evidence="2">Multi-pass membrane protein</topology>
    </subcellularLocation>
</comment>
<proteinExistence type="predicted"/>
<evidence type="ECO:0000313" key="27">
    <source>
        <dbReference type="Proteomes" id="UP001403385"/>
    </source>
</evidence>
<evidence type="ECO:0000256" key="12">
    <source>
        <dbReference type="ARBA" id="ARBA00022989"/>
    </source>
</evidence>
<evidence type="ECO:0000256" key="10">
    <source>
        <dbReference type="ARBA" id="ARBA00022777"/>
    </source>
</evidence>
<dbReference type="InterPro" id="IPR011006">
    <property type="entry name" value="CheY-like_superfamily"/>
</dbReference>
<dbReference type="Gene3D" id="1.10.287.130">
    <property type="match status" value="1"/>
</dbReference>
<sequence>MHKYYNTRIRTVYLGFLTVLYLTGTLFFSLQNQWTFVGILGGGALVAIGMMKVKQGLFGKCLIFLLSYLFLNIFWLQYGNMPQIHLACLFMLLSVLSLFQKRAVYWQLGIIVFCAVSYLFLLPLMKGEVQPNALIVQWGMGVVASGYLYLWIFLQLRQSNLQKAQIRNTELYQMLSENTLELICLHTKEGVLEYVSPSAKKLLGYEVDAVIGSSALEFMHPEDAQKLLTEENRRILKKRQELKVECRLKNKAGVYGYFEINVKPIFNQEGKVIRFQTSSRDITVKRRITESMKDAMRKLKVSTRELEEKSGRLRAILDTAADAIISVNKQGCILNINQAGERLFGYQAEQLIGNSMQKLVAPGYQELLENFLAKNQDIESLQHWEPVNNRELEVLHKDGKKVPAELSLAATVIHNEVIFTGIIRDITVKKLANEKLAKSQERFKLAISGGLVGVWDWDIDRDTMYLSPNLKEMLGYGEEEINDSLAGWSELIHPEDKNTVQLSINDHLKNKKVLHEIEHRMLHKDGSIRWVIMRGKAMRNHSGKPFRMVGTIVDITQIKQQEEKLRLLESAVLHANDAIMITHAQGAPEENSIVFANQALFEKTGYSSTEVLGKTANLLNGPETDPKTLEKIREKIQLFQPVNAELLQYAKDGKAYWVEQSIMPIANELGQYTHWISILRDTTERRESEEKLRQSESRFRSLFEWAATGVTLNGLDGSYLKVNPAFKHLTGYSSKELEAKKYLDITLAEDQDLNRHYFTQLLDGLREFYQLEKRFVTKEQEVIWVRETTSLVRDLAENPVYTVSMVEDITARKLAELKIKETQEQLQHLLNNLDNVFMSIDTLNRKTIQISHQCERLFGFPKEEFVKDPYLWHKCIHPEDRNLIGEFEPDLATGRNVVGECRIISKEGITKWVRIEITPSLNEQDILSRMDAIITDITERKQKEDLIKAKELAESSLQIRSDFLANMSHEIRTPLNGIIGMSDVLMEMDLASDCKAYVETIKNSSNNLLVIINDILDLSKMEAGKMRLKPSLFGFRHLVNRVKELFLPIVQQKGTTLEVSLDKEIPRYLVADSTRLTQILTNLVSNATNFTENGSIHIRAKLKGEGEVLIEVEDTGVGIDEIDQEKLFQKFSQLDNSSTRQHGGTGLGLAICQNMVELMGGKIGVDSKKGKGSLFWFTFPFEYNKEGKVLTKTQEEKAKEKIRFNAKVLLVEDQKVNRDVASIMLHNLGCQVDIANNGKEAFEMAKGEAYNLVLMDIQMPVMDGVQATHMIKNNLLAPPVVIGLSANAMEGDAEKYIRLGMDDYLAKPITLQVLANKLKNWLEPLEAEPETEEVTEHYQETVQTAGKEEIIDEKIVNDLKNYTHGDPEIIQDMYASFIEESAELLEEVIISWNAKDYEKLASATHTLKGLTGTIGANRLYRISQVLDEKMKIKDYSDIAILVNQLKPAHQQATEYIKKTLFVAK</sequence>
<evidence type="ECO:0000256" key="15">
    <source>
        <dbReference type="ARBA" id="ARBA00064003"/>
    </source>
</evidence>
<dbReference type="InterPro" id="IPR004358">
    <property type="entry name" value="Sig_transdc_His_kin-like_C"/>
</dbReference>
<dbReference type="SUPFAM" id="SSF55785">
    <property type="entry name" value="PYP-like sensor domain (PAS domain)"/>
    <property type="match status" value="6"/>
</dbReference>
<keyword evidence="12 20" id="KW-1133">Transmembrane helix</keyword>
<feature type="domain" description="PAS" evidence="23">
    <location>
        <begin position="560"/>
        <end position="637"/>
    </location>
</feature>
<evidence type="ECO:0000256" key="3">
    <source>
        <dbReference type="ARBA" id="ARBA00012438"/>
    </source>
</evidence>
<evidence type="ECO:0000256" key="2">
    <source>
        <dbReference type="ARBA" id="ARBA00004429"/>
    </source>
</evidence>
<evidence type="ECO:0000256" key="7">
    <source>
        <dbReference type="ARBA" id="ARBA00022679"/>
    </source>
</evidence>
<dbReference type="FunFam" id="3.30.565.10:FF:000010">
    <property type="entry name" value="Sensor histidine kinase RcsC"/>
    <property type="match status" value="1"/>
</dbReference>
<dbReference type="CDD" id="cd16922">
    <property type="entry name" value="HATPase_EvgS-ArcB-TorS-like"/>
    <property type="match status" value="1"/>
</dbReference>
<dbReference type="Gene3D" id="1.20.120.160">
    <property type="entry name" value="HPT domain"/>
    <property type="match status" value="1"/>
</dbReference>
<dbReference type="Pfam" id="PF13426">
    <property type="entry name" value="PAS_9"/>
    <property type="match status" value="2"/>
</dbReference>
<dbReference type="Pfam" id="PF02518">
    <property type="entry name" value="HATPase_c"/>
    <property type="match status" value="1"/>
</dbReference>
<keyword evidence="14 20" id="KW-0472">Membrane</keyword>
<organism evidence="26 27">
    <name type="scientific">Rapidithrix thailandica</name>
    <dbReference type="NCBI Taxonomy" id="413964"/>
    <lineage>
        <taxon>Bacteria</taxon>
        <taxon>Pseudomonadati</taxon>
        <taxon>Bacteroidota</taxon>
        <taxon>Cytophagia</taxon>
        <taxon>Cytophagales</taxon>
        <taxon>Flammeovirgaceae</taxon>
        <taxon>Rapidithrix</taxon>
    </lineage>
</organism>
<dbReference type="FunFam" id="1.10.287.130:FF:000002">
    <property type="entry name" value="Two-component osmosensing histidine kinase"/>
    <property type="match status" value="1"/>
</dbReference>
<dbReference type="PRINTS" id="PR00344">
    <property type="entry name" value="BCTRLSENSOR"/>
</dbReference>
<feature type="transmembrane region" description="Helical" evidence="20">
    <location>
        <begin position="12"/>
        <end position="28"/>
    </location>
</feature>
<dbReference type="SMART" id="SM00387">
    <property type="entry name" value="HATPase_c"/>
    <property type="match status" value="1"/>
</dbReference>
<feature type="domain" description="PAC" evidence="24">
    <location>
        <begin position="388"/>
        <end position="438"/>
    </location>
</feature>
<comment type="catalytic activity">
    <reaction evidence="1">
        <text>ATP + protein L-histidine = ADP + protein N-phospho-L-histidine.</text>
        <dbReference type="EC" id="2.7.13.3"/>
    </reaction>
</comment>
<evidence type="ECO:0000256" key="5">
    <source>
        <dbReference type="ARBA" id="ARBA00022519"/>
    </source>
</evidence>
<evidence type="ECO:0000256" key="4">
    <source>
        <dbReference type="ARBA" id="ARBA00022475"/>
    </source>
</evidence>
<feature type="transmembrane region" description="Helical" evidence="20">
    <location>
        <begin position="57"/>
        <end position="76"/>
    </location>
</feature>
<evidence type="ECO:0000256" key="6">
    <source>
        <dbReference type="ARBA" id="ARBA00022553"/>
    </source>
</evidence>
<dbReference type="SMART" id="SM00448">
    <property type="entry name" value="REC"/>
    <property type="match status" value="1"/>
</dbReference>
<evidence type="ECO:0000259" key="21">
    <source>
        <dbReference type="PROSITE" id="PS50109"/>
    </source>
</evidence>
<dbReference type="InterPro" id="IPR001789">
    <property type="entry name" value="Sig_transdc_resp-reg_receiver"/>
</dbReference>
<dbReference type="InterPro" id="IPR008207">
    <property type="entry name" value="Sig_transdc_His_kin_Hpt_dom"/>
</dbReference>
<keyword evidence="27" id="KW-1185">Reference proteome</keyword>
<evidence type="ECO:0000259" key="25">
    <source>
        <dbReference type="PROSITE" id="PS50894"/>
    </source>
</evidence>
<feature type="domain" description="PAS" evidence="23">
    <location>
        <begin position="695"/>
        <end position="765"/>
    </location>
</feature>
<feature type="domain" description="PAS" evidence="23">
    <location>
        <begin position="168"/>
        <end position="239"/>
    </location>
</feature>
<dbReference type="EMBL" id="JBDKWZ010000005">
    <property type="protein sequence ID" value="MEN7548350.1"/>
    <property type="molecule type" value="Genomic_DNA"/>
</dbReference>
<dbReference type="PANTHER" id="PTHR43047">
    <property type="entry name" value="TWO-COMPONENT HISTIDINE PROTEIN KINASE"/>
    <property type="match status" value="1"/>
</dbReference>
<feature type="domain" description="PAS" evidence="23">
    <location>
        <begin position="309"/>
        <end position="372"/>
    </location>
</feature>
<dbReference type="Proteomes" id="UP001403385">
    <property type="component" value="Unassembled WGS sequence"/>
</dbReference>
<dbReference type="Gene3D" id="3.30.450.20">
    <property type="entry name" value="PAS domain"/>
    <property type="match status" value="6"/>
</dbReference>
<feature type="domain" description="Response regulatory" evidence="22">
    <location>
        <begin position="1207"/>
        <end position="1322"/>
    </location>
</feature>
<dbReference type="InterPro" id="IPR005467">
    <property type="entry name" value="His_kinase_dom"/>
</dbReference>
<accession>A0AAW9RZE4</accession>
<dbReference type="InterPro" id="IPR035965">
    <property type="entry name" value="PAS-like_dom_sf"/>
</dbReference>
<dbReference type="InterPro" id="IPR000014">
    <property type="entry name" value="PAS"/>
</dbReference>
<feature type="domain" description="Histidine kinase" evidence="21">
    <location>
        <begin position="966"/>
        <end position="1183"/>
    </location>
</feature>
<dbReference type="InterPro" id="IPR036097">
    <property type="entry name" value="HisK_dim/P_sf"/>
</dbReference>
<evidence type="ECO:0000256" key="16">
    <source>
        <dbReference type="ARBA" id="ARBA00068150"/>
    </source>
</evidence>
<dbReference type="GO" id="GO:0005524">
    <property type="term" value="F:ATP binding"/>
    <property type="evidence" value="ECO:0007669"/>
    <property type="project" value="UniProtKB-KW"/>
</dbReference>
<keyword evidence="19" id="KW-0175">Coiled coil</keyword>
<feature type="transmembrane region" description="Helical" evidence="20">
    <location>
        <begin position="134"/>
        <end position="154"/>
    </location>
</feature>
<dbReference type="Pfam" id="PF00512">
    <property type="entry name" value="HisKA"/>
    <property type="match status" value="1"/>
</dbReference>
<dbReference type="SUPFAM" id="SSF47226">
    <property type="entry name" value="Histidine-containing phosphotransfer domain, HPT domain"/>
    <property type="match status" value="1"/>
</dbReference>
<dbReference type="RefSeq" id="WP_346821129.1">
    <property type="nucleotide sequence ID" value="NZ_JBDKWZ010000005.1"/>
</dbReference>
<comment type="caution">
    <text evidence="26">The sequence shown here is derived from an EMBL/GenBank/DDBJ whole genome shotgun (WGS) entry which is preliminary data.</text>
</comment>
<dbReference type="GO" id="GO:0005886">
    <property type="term" value="C:plasma membrane"/>
    <property type="evidence" value="ECO:0007669"/>
    <property type="project" value="UniProtKB-SubCell"/>
</dbReference>
<evidence type="ECO:0000256" key="18">
    <source>
        <dbReference type="PROSITE-ProRule" id="PRU00169"/>
    </source>
</evidence>
<feature type="domain" description="PAC" evidence="24">
    <location>
        <begin position="242"/>
        <end position="294"/>
    </location>
</feature>
<keyword evidence="13" id="KW-0902">Two-component regulatory system</keyword>
<dbReference type="EC" id="2.7.13.3" evidence="3"/>
<dbReference type="SMART" id="SM00091">
    <property type="entry name" value="PAS"/>
    <property type="match status" value="6"/>
</dbReference>
<dbReference type="InterPro" id="IPR000700">
    <property type="entry name" value="PAS-assoc_C"/>
</dbReference>
<dbReference type="InterPro" id="IPR003661">
    <property type="entry name" value="HisK_dim/P_dom"/>
</dbReference>
<dbReference type="InterPro" id="IPR003594">
    <property type="entry name" value="HATPase_dom"/>
</dbReference>
<reference evidence="26 27" key="1">
    <citation type="submission" date="2024-04" db="EMBL/GenBank/DDBJ databases">
        <title>Novel genus in family Flammeovirgaceae.</title>
        <authorList>
            <person name="Nguyen T.H."/>
            <person name="Vuong T.Q."/>
            <person name="Le H."/>
            <person name="Kim S.-G."/>
        </authorList>
    </citation>
    <scope>NUCLEOTIDE SEQUENCE [LARGE SCALE GENOMIC DNA]</scope>
    <source>
        <strain evidence="26 27">JCM 23209</strain>
    </source>
</reference>
<protein>
    <recommendedName>
        <fullName evidence="16">Sensory/regulatory protein RpfC</fullName>
        <ecNumber evidence="3">2.7.13.3</ecNumber>
    </recommendedName>
</protein>
<dbReference type="CDD" id="cd00130">
    <property type="entry name" value="PAS"/>
    <property type="match status" value="6"/>
</dbReference>
<dbReference type="SUPFAM" id="SSF47384">
    <property type="entry name" value="Homodimeric domain of signal transducing histidine kinase"/>
    <property type="match status" value="1"/>
</dbReference>
<evidence type="ECO:0000313" key="26">
    <source>
        <dbReference type="EMBL" id="MEN7548350.1"/>
    </source>
</evidence>
<keyword evidence="5" id="KW-0997">Cell inner membrane</keyword>
<dbReference type="InterPro" id="IPR013655">
    <property type="entry name" value="PAS_fold_3"/>
</dbReference>
<evidence type="ECO:0000259" key="22">
    <source>
        <dbReference type="PROSITE" id="PS50110"/>
    </source>
</evidence>
<keyword evidence="8 20" id="KW-0812">Transmembrane</keyword>
<evidence type="ECO:0000259" key="24">
    <source>
        <dbReference type="PROSITE" id="PS50113"/>
    </source>
</evidence>
<feature type="domain" description="PAC" evidence="24">
    <location>
        <begin position="640"/>
        <end position="694"/>
    </location>
</feature>
<dbReference type="NCBIfam" id="TIGR00229">
    <property type="entry name" value="sensory_box"/>
    <property type="match status" value="6"/>
</dbReference>
<feature type="domain" description="HPt" evidence="25">
    <location>
        <begin position="1366"/>
        <end position="1459"/>
    </location>
</feature>
<name>A0AAW9RZE4_9BACT</name>
<keyword evidence="9" id="KW-0547">Nucleotide-binding</keyword>
<gene>
    <name evidence="26" type="ORF">AAG747_10555</name>
</gene>
<dbReference type="PROSITE" id="PS50112">
    <property type="entry name" value="PAS"/>
    <property type="match status" value="6"/>
</dbReference>
<keyword evidence="10" id="KW-0418">Kinase</keyword>
<feature type="coiled-coil region" evidence="19">
    <location>
        <begin position="812"/>
        <end position="839"/>
    </location>
</feature>
<evidence type="ECO:0000256" key="11">
    <source>
        <dbReference type="ARBA" id="ARBA00022840"/>
    </source>
</evidence>
<dbReference type="SMART" id="SM00388">
    <property type="entry name" value="HisKA"/>
    <property type="match status" value="1"/>
</dbReference>
<feature type="modified residue" description="4-aspartylphosphate" evidence="18">
    <location>
        <position position="1256"/>
    </location>
</feature>
<dbReference type="Pfam" id="PF00072">
    <property type="entry name" value="Response_reg"/>
    <property type="match status" value="1"/>
</dbReference>
<keyword evidence="6 18" id="KW-0597">Phosphoprotein</keyword>
<dbReference type="Gene3D" id="3.30.565.10">
    <property type="entry name" value="Histidine kinase-like ATPase, C-terminal domain"/>
    <property type="match status" value="1"/>
</dbReference>
<keyword evidence="4" id="KW-1003">Cell membrane</keyword>
<dbReference type="PROSITE" id="PS50109">
    <property type="entry name" value="HIS_KIN"/>
    <property type="match status" value="1"/>
</dbReference>
<feature type="domain" description="PAC" evidence="24">
    <location>
        <begin position="515"/>
        <end position="567"/>
    </location>
</feature>
<comment type="subunit">
    <text evidence="15">At low DSF concentrations, interacts with RpfF.</text>
</comment>
<evidence type="ECO:0000256" key="9">
    <source>
        <dbReference type="ARBA" id="ARBA00022741"/>
    </source>
</evidence>
<keyword evidence="11" id="KW-0067">ATP-binding</keyword>